<dbReference type="AlphaFoldDB" id="A0A3A2ZAH1"/>
<dbReference type="Pfam" id="PF07543">
    <property type="entry name" value="PGA2"/>
    <property type="match status" value="1"/>
</dbReference>
<dbReference type="Proteomes" id="UP000266188">
    <property type="component" value="Unassembled WGS sequence"/>
</dbReference>
<evidence type="ECO:0000313" key="2">
    <source>
        <dbReference type="EMBL" id="RJE19610.1"/>
    </source>
</evidence>
<name>A0A3A2ZAH1_9EURO</name>
<evidence type="ECO:0000313" key="3">
    <source>
        <dbReference type="Proteomes" id="UP000266188"/>
    </source>
</evidence>
<dbReference type="PANTHER" id="PTHR28199">
    <property type="entry name" value="PROCESSING OF GAS1 AND ALP PROTEIN 2"/>
    <property type="match status" value="1"/>
</dbReference>
<dbReference type="InterPro" id="IPR011431">
    <property type="entry name" value="Trafficking_Pga2"/>
</dbReference>
<dbReference type="OrthoDB" id="4227028at2759"/>
<comment type="caution">
    <text evidence="2">The sequence shown here is derived from an EMBL/GenBank/DDBJ whole genome shotgun (WGS) entry which is preliminary data.</text>
</comment>
<proteinExistence type="predicted"/>
<keyword evidence="3" id="KW-1185">Reference proteome</keyword>
<gene>
    <name evidence="2" type="ORF">PHISCL_08047</name>
</gene>
<protein>
    <submittedName>
        <fullName evidence="2">Protein trafficking PGA2</fullName>
    </submittedName>
</protein>
<sequence length="192" mass="21901">MESPIPTPGSSPADLLSDFFNQIFSFFEIIIRRFTTNLHASFAQVSLNRWTKVICSVIGYIIIRPYIERFFRKIHDKERAKQKQKEKEKKDAQGNKKAKVSANSLRATGGGEKGRVLGEVDNTDDEVDDDEEGEDEAIKASGVPEWGKHARKRQKKYLKNLEKGVQGRTEELTDEQILELLDWSEDEDKAGN</sequence>
<dbReference type="STRING" id="2070753.A0A3A2ZAH1"/>
<feature type="compositionally biased region" description="Basic and acidic residues" evidence="1">
    <location>
        <begin position="78"/>
        <end position="94"/>
    </location>
</feature>
<organism evidence="2 3">
    <name type="scientific">Aspergillus sclerotialis</name>
    <dbReference type="NCBI Taxonomy" id="2070753"/>
    <lineage>
        <taxon>Eukaryota</taxon>
        <taxon>Fungi</taxon>
        <taxon>Dikarya</taxon>
        <taxon>Ascomycota</taxon>
        <taxon>Pezizomycotina</taxon>
        <taxon>Eurotiomycetes</taxon>
        <taxon>Eurotiomycetidae</taxon>
        <taxon>Eurotiales</taxon>
        <taxon>Aspergillaceae</taxon>
        <taxon>Aspergillus</taxon>
        <taxon>Aspergillus subgen. Polypaecilum</taxon>
    </lineage>
</organism>
<evidence type="ECO:0000256" key="1">
    <source>
        <dbReference type="SAM" id="MobiDB-lite"/>
    </source>
</evidence>
<dbReference type="GO" id="GO:0015031">
    <property type="term" value="P:protein transport"/>
    <property type="evidence" value="ECO:0007669"/>
    <property type="project" value="TreeGrafter"/>
</dbReference>
<accession>A0A3A2ZAH1</accession>
<feature type="region of interest" description="Disordered" evidence="1">
    <location>
        <begin position="78"/>
        <end position="151"/>
    </location>
</feature>
<dbReference type="PANTHER" id="PTHR28199:SF1">
    <property type="entry name" value="PROCESSING OF GAS1 AND ALP PROTEIN 2"/>
    <property type="match status" value="1"/>
</dbReference>
<dbReference type="EMBL" id="MVGC01000387">
    <property type="protein sequence ID" value="RJE19610.1"/>
    <property type="molecule type" value="Genomic_DNA"/>
</dbReference>
<feature type="compositionally biased region" description="Acidic residues" evidence="1">
    <location>
        <begin position="121"/>
        <end position="135"/>
    </location>
</feature>
<reference evidence="3" key="1">
    <citation type="submission" date="2017-02" db="EMBL/GenBank/DDBJ databases">
        <authorList>
            <person name="Tafer H."/>
            <person name="Lopandic K."/>
        </authorList>
    </citation>
    <scope>NUCLEOTIDE SEQUENCE [LARGE SCALE GENOMIC DNA]</scope>
    <source>
        <strain evidence="3">CBS 366.77</strain>
    </source>
</reference>